<dbReference type="WBParaSite" id="nRc.2.0.1.t26342-RA">
    <property type="protein sequence ID" value="nRc.2.0.1.t26342-RA"/>
    <property type="gene ID" value="nRc.2.0.1.g26342"/>
</dbReference>
<reference evidence="2" key="1">
    <citation type="submission" date="2022-11" db="UniProtKB">
        <authorList>
            <consortium name="WormBaseParasite"/>
        </authorList>
    </citation>
    <scope>IDENTIFICATION</scope>
</reference>
<evidence type="ECO:0000313" key="2">
    <source>
        <dbReference type="WBParaSite" id="nRc.2.0.1.t26342-RA"/>
    </source>
</evidence>
<accession>A0A915JJT6</accession>
<sequence length="111" mass="12253">MLADPIKANLSSTMINLLWIKLLGPFDIELYVQCKIVCKDAPLGSPNSPSNAGNKGIKMYTRKVSRLLKEGYDAKSGYCISSFIEMDDSSNKLLPQYGSSKPTMSLKMKLT</sequence>
<dbReference type="AlphaFoldDB" id="A0A915JJT6"/>
<evidence type="ECO:0000313" key="1">
    <source>
        <dbReference type="Proteomes" id="UP000887565"/>
    </source>
</evidence>
<proteinExistence type="predicted"/>
<dbReference type="Proteomes" id="UP000887565">
    <property type="component" value="Unplaced"/>
</dbReference>
<protein>
    <submittedName>
        <fullName evidence="2">Uncharacterized protein</fullName>
    </submittedName>
</protein>
<organism evidence="1 2">
    <name type="scientific">Romanomermis culicivorax</name>
    <name type="common">Nematode worm</name>
    <dbReference type="NCBI Taxonomy" id="13658"/>
    <lineage>
        <taxon>Eukaryota</taxon>
        <taxon>Metazoa</taxon>
        <taxon>Ecdysozoa</taxon>
        <taxon>Nematoda</taxon>
        <taxon>Enoplea</taxon>
        <taxon>Dorylaimia</taxon>
        <taxon>Mermithida</taxon>
        <taxon>Mermithoidea</taxon>
        <taxon>Mermithidae</taxon>
        <taxon>Romanomermis</taxon>
    </lineage>
</organism>
<name>A0A915JJT6_ROMCU</name>
<keyword evidence="1" id="KW-1185">Reference proteome</keyword>